<evidence type="ECO:0000256" key="8">
    <source>
        <dbReference type="ARBA" id="ARBA00023204"/>
    </source>
</evidence>
<keyword evidence="2 10" id="KW-0004">4Fe-4S</keyword>
<keyword evidence="13" id="KW-0540">Nuclease</keyword>
<evidence type="ECO:0000256" key="4">
    <source>
        <dbReference type="ARBA" id="ARBA00022763"/>
    </source>
</evidence>
<keyword evidence="4 10" id="KW-0227">DNA damage</keyword>
<dbReference type="GO" id="GO:0006285">
    <property type="term" value="P:base-excision repair, AP site formation"/>
    <property type="evidence" value="ECO:0007669"/>
    <property type="project" value="TreeGrafter"/>
</dbReference>
<dbReference type="KEGG" id="pdo:PSDT_0228"/>
<keyword evidence="13" id="KW-0255">Endonuclease</keyword>
<dbReference type="GO" id="GO:0051539">
    <property type="term" value="F:4 iron, 4 sulfur cluster binding"/>
    <property type="evidence" value="ECO:0007669"/>
    <property type="project" value="UniProtKB-UniRule"/>
</dbReference>
<keyword evidence="5 10" id="KW-0378">Hydrolase</keyword>
<dbReference type="InterPro" id="IPR003265">
    <property type="entry name" value="HhH-GPD_domain"/>
</dbReference>
<accession>E6K1X5</accession>
<feature type="domain" description="HhH-GPD" evidence="12">
    <location>
        <begin position="150"/>
        <end position="302"/>
    </location>
</feature>
<evidence type="ECO:0000256" key="10">
    <source>
        <dbReference type="HAMAP-Rule" id="MF_00942"/>
    </source>
</evidence>
<dbReference type="SMART" id="SM00478">
    <property type="entry name" value="ENDO3c"/>
    <property type="match status" value="1"/>
</dbReference>
<dbReference type="PATRIC" id="fig|864564.6.peg.254"/>
<evidence type="ECO:0000256" key="9">
    <source>
        <dbReference type="ARBA" id="ARBA00023295"/>
    </source>
</evidence>
<evidence type="ECO:0000256" key="1">
    <source>
        <dbReference type="ARBA" id="ARBA00008343"/>
    </source>
</evidence>
<dbReference type="GO" id="GO:0046872">
    <property type="term" value="F:metal ion binding"/>
    <property type="evidence" value="ECO:0007669"/>
    <property type="project" value="UniProtKB-KW"/>
</dbReference>
<evidence type="ECO:0000256" key="11">
    <source>
        <dbReference type="SAM" id="MobiDB-lite"/>
    </source>
</evidence>
<dbReference type="HOGENOM" id="CLU_012862_3_3_11"/>
<feature type="compositionally biased region" description="Polar residues" evidence="11">
    <location>
        <begin position="33"/>
        <end position="44"/>
    </location>
</feature>
<dbReference type="HAMAP" id="MF_00942">
    <property type="entry name" value="Nth"/>
    <property type="match status" value="1"/>
</dbReference>
<name>E6K1X5_PARDN</name>
<dbReference type="InterPro" id="IPR003651">
    <property type="entry name" value="Endonuclease3_FeS-loop_motif"/>
</dbReference>
<feature type="binding site" evidence="10">
    <location>
        <position position="320"/>
    </location>
    <ligand>
        <name>[4Fe-4S] cluster</name>
        <dbReference type="ChEBI" id="CHEBI:49883"/>
    </ligand>
</feature>
<feature type="compositionally biased region" description="Low complexity" evidence="11">
    <location>
        <begin position="58"/>
        <end position="75"/>
    </location>
</feature>
<dbReference type="GO" id="GO:0019104">
    <property type="term" value="F:DNA N-glycosylase activity"/>
    <property type="evidence" value="ECO:0007669"/>
    <property type="project" value="UniProtKB-UniRule"/>
</dbReference>
<sequence>MQRLPAGDIMVPMTARTRKAQDAEDQHDHDLQRSQPDQSPQIQEAASKRRKPARRTAKGAAKAAKGTAKSAVKTTNKTAAKREMKGPNPAKGAKSKAKAAQATNAAKRESKKTRYLRMHKEYAILCQVYPTPKSALTFSNPFELLIATMMSAQTTDVQVNKVTPELFRRFPTPLALSQANPSEVAEIINSIGFFRTKAQHAVMIANDLITRFGGEVPRTMEELTTLPGVGRKTANVILGNAFDLPGFPVDTHVMRVTKRLHWRSDWNKTKDDPVAIEKEVTAAFEPTEWRDLSHRLIDFGRDTCHARKPECLICPLRDTCPSFGLYI</sequence>
<feature type="binding site" evidence="10">
    <location>
        <position position="304"/>
    </location>
    <ligand>
        <name>[4Fe-4S] cluster</name>
        <dbReference type="ChEBI" id="CHEBI:49883"/>
    </ligand>
</feature>
<dbReference type="FunFam" id="1.10.340.30:FF:000001">
    <property type="entry name" value="Endonuclease III"/>
    <property type="match status" value="1"/>
</dbReference>
<dbReference type="InterPro" id="IPR005759">
    <property type="entry name" value="Nth"/>
</dbReference>
<feature type="binding site" evidence="10">
    <location>
        <position position="314"/>
    </location>
    <ligand>
        <name>[4Fe-4S] cluster</name>
        <dbReference type="ChEBI" id="CHEBI:49883"/>
    </ligand>
</feature>
<dbReference type="PANTHER" id="PTHR10359">
    <property type="entry name" value="A/G-SPECIFIC ADENINE GLYCOSYLASE/ENDONUCLEASE III"/>
    <property type="match status" value="1"/>
</dbReference>
<dbReference type="InterPro" id="IPR011257">
    <property type="entry name" value="DNA_glycosylase"/>
</dbReference>
<dbReference type="NCBIfam" id="TIGR01083">
    <property type="entry name" value="nth"/>
    <property type="match status" value="1"/>
</dbReference>
<dbReference type="Pfam" id="PF10576">
    <property type="entry name" value="EndIII_4Fe-2S"/>
    <property type="match status" value="1"/>
</dbReference>
<dbReference type="InterPro" id="IPR023170">
    <property type="entry name" value="HhH_base_excis_C"/>
</dbReference>
<feature type="region of interest" description="Disordered" evidence="11">
    <location>
        <begin position="1"/>
        <end position="111"/>
    </location>
</feature>
<evidence type="ECO:0000256" key="6">
    <source>
        <dbReference type="ARBA" id="ARBA00023004"/>
    </source>
</evidence>
<evidence type="ECO:0000313" key="14">
    <source>
        <dbReference type="Proteomes" id="UP000004946"/>
    </source>
</evidence>
<evidence type="ECO:0000259" key="12">
    <source>
        <dbReference type="SMART" id="SM00478"/>
    </source>
</evidence>
<gene>
    <name evidence="10 13" type="primary">nth</name>
    <name evidence="13" type="ORF">HMPREF0620_1448</name>
</gene>
<dbReference type="SMART" id="SM00525">
    <property type="entry name" value="FES"/>
    <property type="match status" value="1"/>
</dbReference>
<protein>
    <recommendedName>
        <fullName evidence="10">Endonuclease III</fullName>
        <ecNumber evidence="10">4.2.99.18</ecNumber>
    </recommendedName>
    <alternativeName>
        <fullName evidence="10">DNA-(apurinic or apyrimidinic site) lyase</fullName>
    </alternativeName>
</protein>
<comment type="similarity">
    <text evidence="1 10">Belongs to the Nth/MutY family.</text>
</comment>
<dbReference type="EC" id="4.2.99.18" evidence="10"/>
<organism evidence="13 14">
    <name type="scientific">Parascardovia denticolens DSM 10105 = JCM 12538</name>
    <dbReference type="NCBI Taxonomy" id="864564"/>
    <lineage>
        <taxon>Bacteria</taxon>
        <taxon>Bacillati</taxon>
        <taxon>Actinomycetota</taxon>
        <taxon>Actinomycetes</taxon>
        <taxon>Bifidobacteriales</taxon>
        <taxon>Bifidobacteriaceae</taxon>
        <taxon>Parascardovia</taxon>
    </lineage>
</organism>
<dbReference type="InterPro" id="IPR004036">
    <property type="entry name" value="Endonuclease-III-like_CS2"/>
</dbReference>
<keyword evidence="3 10" id="KW-0479">Metal-binding</keyword>
<feature type="compositionally biased region" description="Basic residues" evidence="11">
    <location>
        <begin position="48"/>
        <end position="57"/>
    </location>
</feature>
<proteinExistence type="inferred from homology"/>
<evidence type="ECO:0000256" key="2">
    <source>
        <dbReference type="ARBA" id="ARBA00022485"/>
    </source>
</evidence>
<dbReference type="PROSITE" id="PS01155">
    <property type="entry name" value="ENDONUCLEASE_III_2"/>
    <property type="match status" value="1"/>
</dbReference>
<dbReference type="Gene3D" id="1.10.1670.10">
    <property type="entry name" value="Helix-hairpin-Helix base-excision DNA repair enzymes (C-terminal)"/>
    <property type="match status" value="1"/>
</dbReference>
<keyword evidence="7 10" id="KW-0411">Iron-sulfur</keyword>
<dbReference type="GO" id="GO:0003677">
    <property type="term" value="F:DNA binding"/>
    <property type="evidence" value="ECO:0007669"/>
    <property type="project" value="UniProtKB-UniRule"/>
</dbReference>
<keyword evidence="6 10" id="KW-0408">Iron</keyword>
<comment type="catalytic activity">
    <reaction evidence="10">
        <text>2'-deoxyribonucleotide-(2'-deoxyribose 5'-phosphate)-2'-deoxyribonucleotide-DNA = a 3'-end 2'-deoxyribonucleotide-(2,3-dehydro-2,3-deoxyribose 5'-phosphate)-DNA + a 5'-end 5'-phospho-2'-deoxyribonucleoside-DNA + H(+)</text>
        <dbReference type="Rhea" id="RHEA:66592"/>
        <dbReference type="Rhea" id="RHEA-COMP:13180"/>
        <dbReference type="Rhea" id="RHEA-COMP:16897"/>
        <dbReference type="Rhea" id="RHEA-COMP:17067"/>
        <dbReference type="ChEBI" id="CHEBI:15378"/>
        <dbReference type="ChEBI" id="CHEBI:136412"/>
        <dbReference type="ChEBI" id="CHEBI:157695"/>
        <dbReference type="ChEBI" id="CHEBI:167181"/>
        <dbReference type="EC" id="4.2.99.18"/>
    </reaction>
</comment>
<evidence type="ECO:0000256" key="3">
    <source>
        <dbReference type="ARBA" id="ARBA00022723"/>
    </source>
</evidence>
<dbReference type="CDD" id="cd00056">
    <property type="entry name" value="ENDO3c"/>
    <property type="match status" value="1"/>
</dbReference>
<dbReference type="EMBL" id="AEON01000002">
    <property type="protein sequence ID" value="EFT82763.1"/>
    <property type="molecule type" value="Genomic_DNA"/>
</dbReference>
<feature type="binding site" evidence="10">
    <location>
        <position position="311"/>
    </location>
    <ligand>
        <name>[4Fe-4S] cluster</name>
        <dbReference type="ChEBI" id="CHEBI:49883"/>
    </ligand>
</feature>
<evidence type="ECO:0000256" key="5">
    <source>
        <dbReference type="ARBA" id="ARBA00022801"/>
    </source>
</evidence>
<dbReference type="SUPFAM" id="SSF48150">
    <property type="entry name" value="DNA-glycosylase"/>
    <property type="match status" value="1"/>
</dbReference>
<dbReference type="Pfam" id="PF00633">
    <property type="entry name" value="HHH"/>
    <property type="match status" value="1"/>
</dbReference>
<dbReference type="Pfam" id="PF00730">
    <property type="entry name" value="HhH-GPD"/>
    <property type="match status" value="1"/>
</dbReference>
<keyword evidence="9 10" id="KW-0326">Glycosidase</keyword>
<dbReference type="PANTHER" id="PTHR10359:SF18">
    <property type="entry name" value="ENDONUCLEASE III"/>
    <property type="match status" value="1"/>
</dbReference>
<reference evidence="13 14" key="1">
    <citation type="submission" date="2010-12" db="EMBL/GenBank/DDBJ databases">
        <authorList>
            <person name="Muzny D."/>
            <person name="Qin X."/>
            <person name="Buhay C."/>
            <person name="Dugan-Rocha S."/>
            <person name="Ding Y."/>
            <person name="Chen G."/>
            <person name="Hawes A."/>
            <person name="Holder M."/>
            <person name="Jhangiani S."/>
            <person name="Johnson A."/>
            <person name="Khan Z."/>
            <person name="Li Z."/>
            <person name="Liu W."/>
            <person name="Liu X."/>
            <person name="Perez L."/>
            <person name="Shen H."/>
            <person name="Wang Q."/>
            <person name="Watt J."/>
            <person name="Xi L."/>
            <person name="Xin Y."/>
            <person name="Zhou J."/>
            <person name="Deng J."/>
            <person name="Jiang H."/>
            <person name="Liu Y."/>
            <person name="Qu J."/>
            <person name="Song X.-Z."/>
            <person name="Zhang L."/>
            <person name="Villasana D."/>
            <person name="Johnson A."/>
            <person name="Liu J."/>
            <person name="Liyanage D."/>
            <person name="Lorensuhewa L."/>
            <person name="Robinson T."/>
            <person name="Song A."/>
            <person name="Song B.-B."/>
            <person name="Dinh H."/>
            <person name="Thornton R."/>
            <person name="Coyle M."/>
            <person name="Francisco L."/>
            <person name="Jackson L."/>
            <person name="Javaid M."/>
            <person name="Korchina V."/>
            <person name="Kovar C."/>
            <person name="Mata R."/>
            <person name="Mathew T."/>
            <person name="Ngo R."/>
            <person name="Nguyen L."/>
            <person name="Nguyen N."/>
            <person name="Okwuonu G."/>
            <person name="Ongeri F."/>
            <person name="Pham C."/>
            <person name="Simmons D."/>
            <person name="Wilczek-Boney K."/>
            <person name="Hale W."/>
            <person name="Jakkamsetti A."/>
            <person name="Pham P."/>
            <person name="Ruth R."/>
            <person name="San Lucas F."/>
            <person name="Warren J."/>
            <person name="Zhang J."/>
            <person name="Zhao Z."/>
            <person name="Zhou C."/>
            <person name="Zhu D."/>
            <person name="Lee S."/>
            <person name="Bess C."/>
            <person name="Blankenburg K."/>
            <person name="Forbes L."/>
            <person name="Fu Q."/>
            <person name="Gubbala S."/>
            <person name="Hirani K."/>
            <person name="Jayaseelan J.C."/>
            <person name="Lara F."/>
            <person name="Munidasa M."/>
            <person name="Palculict T."/>
            <person name="Patil S."/>
            <person name="Pu L.-L."/>
            <person name="Saada N."/>
            <person name="Tang L."/>
            <person name="Weissenberger G."/>
            <person name="Zhu Y."/>
            <person name="Hemphill L."/>
            <person name="Shang Y."/>
            <person name="Youmans B."/>
            <person name="Ayvaz T."/>
            <person name="Ross M."/>
            <person name="Santibanez J."/>
            <person name="Aqrawi P."/>
            <person name="Gross S."/>
            <person name="Joshi V."/>
            <person name="Fowler G."/>
            <person name="Nazareth L."/>
            <person name="Reid J."/>
            <person name="Worley K."/>
            <person name="Petrosino J."/>
            <person name="Highlander S."/>
            <person name="Gibbs R."/>
        </authorList>
    </citation>
    <scope>NUCLEOTIDE SEQUENCE [LARGE SCALE GENOMIC DNA]</scope>
    <source>
        <strain evidence="13 14">DSM 10105</strain>
    </source>
</reference>
<comment type="caution">
    <text evidence="13">The sequence shown here is derived from an EMBL/GenBank/DDBJ whole genome shotgun (WGS) entry which is preliminary data.</text>
</comment>
<keyword evidence="10 13" id="KW-0456">Lyase</keyword>
<dbReference type="AlphaFoldDB" id="E6K1X5"/>
<feature type="compositionally biased region" description="Basic and acidic residues" evidence="11">
    <location>
        <begin position="19"/>
        <end position="32"/>
    </location>
</feature>
<comment type="cofactor">
    <cofactor evidence="10">
        <name>[4Fe-4S] cluster</name>
        <dbReference type="ChEBI" id="CHEBI:49883"/>
    </cofactor>
    <text evidence="10">Binds 1 [4Fe-4S] cluster.</text>
</comment>
<evidence type="ECO:0000256" key="7">
    <source>
        <dbReference type="ARBA" id="ARBA00023014"/>
    </source>
</evidence>
<dbReference type="Gene3D" id="1.10.340.30">
    <property type="entry name" value="Hypothetical protein, domain 2"/>
    <property type="match status" value="1"/>
</dbReference>
<dbReference type="Proteomes" id="UP000004946">
    <property type="component" value="Chromosome"/>
</dbReference>
<keyword evidence="10" id="KW-0238">DNA-binding</keyword>
<keyword evidence="8 10" id="KW-0234">DNA repair</keyword>
<keyword evidence="14" id="KW-1185">Reference proteome</keyword>
<dbReference type="eggNOG" id="COG0177">
    <property type="taxonomic scope" value="Bacteria"/>
</dbReference>
<dbReference type="GO" id="GO:0140078">
    <property type="term" value="F:class I DNA-(apurinic or apyrimidinic site) endonuclease activity"/>
    <property type="evidence" value="ECO:0007669"/>
    <property type="project" value="UniProtKB-EC"/>
</dbReference>
<comment type="function">
    <text evidence="10">DNA repair enzyme that has both DNA N-glycosylase activity and AP-lyase activity. The DNA N-glycosylase activity releases various damaged pyrimidines from DNA by cleaving the N-glycosidic bond, leaving an AP (apurinic/apyrimidinic) site. The AP-lyase activity cleaves the phosphodiester bond 3' to the AP site by a beta-elimination, leaving a 3'-terminal unsaturated sugar and a product with a terminal 5'-phosphate.</text>
</comment>
<evidence type="ECO:0000313" key="13">
    <source>
        <dbReference type="EMBL" id="EFT82763.1"/>
    </source>
</evidence>
<dbReference type="InterPro" id="IPR000445">
    <property type="entry name" value="HhH_motif"/>
</dbReference>